<keyword evidence="2" id="KW-1185">Reference proteome</keyword>
<evidence type="ECO:0000313" key="2">
    <source>
        <dbReference type="Proteomes" id="UP000076858"/>
    </source>
</evidence>
<feature type="non-terminal residue" evidence="1">
    <location>
        <position position="52"/>
    </location>
</feature>
<dbReference type="AlphaFoldDB" id="A0A164INW1"/>
<feature type="non-terminal residue" evidence="1">
    <location>
        <position position="1"/>
    </location>
</feature>
<gene>
    <name evidence="1" type="ORF">APZ42_001875</name>
</gene>
<evidence type="ECO:0000313" key="1">
    <source>
        <dbReference type="EMBL" id="KZS01459.1"/>
    </source>
</evidence>
<sequence>DSTVTEQEEKHIIIAELRNGLTDSIEYGAACDVIPASLQHHEIFTVTISGLR</sequence>
<reference evidence="1 2" key="1">
    <citation type="submission" date="2016-03" db="EMBL/GenBank/DDBJ databases">
        <title>EvidentialGene: Evidence-directed Construction of Genes on Genomes.</title>
        <authorList>
            <person name="Gilbert D.G."/>
            <person name="Choi J.-H."/>
            <person name="Mockaitis K."/>
            <person name="Colbourne J."/>
            <person name="Pfrender M."/>
        </authorList>
    </citation>
    <scope>NUCLEOTIDE SEQUENCE [LARGE SCALE GENOMIC DNA]</scope>
    <source>
        <strain evidence="1 2">Xinb3</strain>
        <tissue evidence="1">Complete organism</tissue>
    </source>
</reference>
<dbReference type="Proteomes" id="UP000076858">
    <property type="component" value="Unassembled WGS sequence"/>
</dbReference>
<accession>A0A164INW1</accession>
<proteinExistence type="predicted"/>
<protein>
    <submittedName>
        <fullName evidence="1">Uncharacterized protein</fullName>
    </submittedName>
</protein>
<comment type="caution">
    <text evidence="1">The sequence shown here is derived from an EMBL/GenBank/DDBJ whole genome shotgun (WGS) entry which is preliminary data.</text>
</comment>
<name>A0A164INW1_9CRUS</name>
<organism evidence="1 2">
    <name type="scientific">Daphnia magna</name>
    <dbReference type="NCBI Taxonomy" id="35525"/>
    <lineage>
        <taxon>Eukaryota</taxon>
        <taxon>Metazoa</taxon>
        <taxon>Ecdysozoa</taxon>
        <taxon>Arthropoda</taxon>
        <taxon>Crustacea</taxon>
        <taxon>Branchiopoda</taxon>
        <taxon>Diplostraca</taxon>
        <taxon>Cladocera</taxon>
        <taxon>Anomopoda</taxon>
        <taxon>Daphniidae</taxon>
        <taxon>Daphnia</taxon>
    </lineage>
</organism>
<dbReference type="EMBL" id="LRGB01006817">
    <property type="protein sequence ID" value="KZS01459.1"/>
    <property type="molecule type" value="Genomic_DNA"/>
</dbReference>